<comment type="subcellular location">
    <subcellularLocation>
        <location evidence="2">Chromosome</location>
        <location evidence="2">Telomere</location>
    </subcellularLocation>
    <subcellularLocation>
        <location evidence="1">Nucleus</location>
    </subcellularLocation>
</comment>
<dbReference type="InterPro" id="IPR042617">
    <property type="entry name" value="CTC1-like"/>
</dbReference>
<dbReference type="GO" id="GO:1990879">
    <property type="term" value="C:CST complex"/>
    <property type="evidence" value="ECO:0007669"/>
    <property type="project" value="TreeGrafter"/>
</dbReference>
<comment type="caution">
    <text evidence="10">The sequence shown here is derived from an EMBL/GenBank/DDBJ whole genome shotgun (WGS) entry which is preliminary data.</text>
</comment>
<accession>A0AAV3PR16</accession>
<dbReference type="GO" id="GO:0042162">
    <property type="term" value="F:telomeric DNA binding"/>
    <property type="evidence" value="ECO:0007669"/>
    <property type="project" value="TreeGrafter"/>
</dbReference>
<keyword evidence="8" id="KW-0539">Nucleus</keyword>
<comment type="similarity">
    <text evidence="3">Belongs to the CTC1 family.</text>
</comment>
<dbReference type="PANTHER" id="PTHR14865:SF2">
    <property type="entry name" value="CST COMPLEX SUBUNIT CTC1"/>
    <property type="match status" value="1"/>
</dbReference>
<gene>
    <name evidence="10" type="ORF">LIER_11467</name>
</gene>
<dbReference type="GO" id="GO:0010833">
    <property type="term" value="P:telomere maintenance via telomere lengthening"/>
    <property type="evidence" value="ECO:0007669"/>
    <property type="project" value="TreeGrafter"/>
</dbReference>
<feature type="region of interest" description="Disordered" evidence="9">
    <location>
        <begin position="20"/>
        <end position="50"/>
    </location>
</feature>
<sequence length="1347" mass="150061">MDHHHHIKLSDLIQRSQPLSATSSLSSNRPIIKSPNYPSPSTTTQNPNHHLLKTLNHPTILIGTLTLPPFSTPNNTTTPNCNHFRFFDDSGCVVCCDVLNLCPKIINHKIKINAWNFIPGKFGSCKGFLEIIDLVLVELNGDGTSRFSNVDLFSMSSSEMIDGDGDDSLKGKYFVYGVLESLSPVTVVPCAVRSRGSDRSSDSKSVCGFLVKMLICDCGTCKGKDLEILLGDLDERKESGSSSSSHRFIKPMIVYFCGSASAWHAVITRMIGKVFVVSGLKKKLVYIGKDESQLMYVTKEKVVLYLPRMPKHVVGPEKIDVRGSGECGCYRGTVTGSYMRGMVIELDREVMLLLTEKQFRVPHSLRVGAIVSIKNVHFVNPRFPWTRVLILGACFRTSITVEVFSPLETGCYAISHSQSLIEKFVHSLCFCSRLWMLLLITTLRRKFAGILSEKEILGTRNREGLAQKFASSHLPLSAFRCRNGVFMDFCKHDSCRCGGNTLCGHLKLVVPISNLFSHCKVILKQNFLEKETRYEALDTKKIHYSLSCGGIIYDLSAKRIIHADHIGVMLLGYLKISSSGRLQLVDATGEIDVALSNLPSNWHCNKMIEIKDFNITMEIPNDNWNQKPLRDELFTCQSVFSTSPPMKDINRTSYLTCTYNNLEVVNPGSTSAVKCIGNFQVFDGGTFHLLWLMHKFPIINVFQGEQVNSNKMSVFAEAVVLPWVLLSEKDSDAHLHLHSCDRLKKTHAYVVPADKEIGRNENSESVTLEKCNIHKLMRKHANANSTYAKGGDFSSGFLHTYSCSCGIQNSFESRCPFQIPCKITGKSVINNYTGLLKCRDFKEKTPGSCSMLARTVLLEFNQESLSEYQALKVHNYYMLKDCQQDLSSFKEGIKLLISSGMHFWSCSISCPEILQESNSVSSVQSCHSNVKKNEELIKIDTYSDINISIPCSKNYDKFDSEVSSSIGRPSVLLEGGVEEHNCKRARISTSCPSPEISYHDQVLPEGHLTSLHGLVISVHDTNESYFPAQAAHPGARPHPVLLQGKSSICIHVVTDNRNVKISGRSYKGAFPAGIERSVRATFHRILELNGRNDYMLIPASFVEIDSSTPLKNKFGDGDGYTSPEAAPLVPNSEILVTENQPLQLHCRVLAVYVLVLEKTIKSISCDPESFVDIKLAGFVLDSGTSSYCCWANHETAAVLLKLRVEKCEFKSCNANASKQSRKKEACGSTIQRLHKILQKYGRIVVKNDGPVHDSLCHDLTISVTSEKIISHSDENILRRLILNSCFSTVQTVVGNVMDDNSTKQLEKYLAEYQMNIPPLQNIWATGVHQMDPLSEARNIFQGLASTN</sequence>
<proteinExistence type="inferred from homology"/>
<keyword evidence="6" id="KW-0779">Telomere</keyword>
<protein>
    <recommendedName>
        <fullName evidence="4">CST complex subunit CTC1</fullName>
    </recommendedName>
</protein>
<feature type="compositionally biased region" description="Polar residues" evidence="9">
    <location>
        <begin position="39"/>
        <end position="48"/>
    </location>
</feature>
<evidence type="ECO:0000256" key="2">
    <source>
        <dbReference type="ARBA" id="ARBA00004574"/>
    </source>
</evidence>
<name>A0AAV3PR16_LITER</name>
<dbReference type="Proteomes" id="UP001454036">
    <property type="component" value="Unassembled WGS sequence"/>
</dbReference>
<organism evidence="10 11">
    <name type="scientific">Lithospermum erythrorhizon</name>
    <name type="common">Purple gromwell</name>
    <name type="synonym">Lithospermum officinale var. erythrorhizon</name>
    <dbReference type="NCBI Taxonomy" id="34254"/>
    <lineage>
        <taxon>Eukaryota</taxon>
        <taxon>Viridiplantae</taxon>
        <taxon>Streptophyta</taxon>
        <taxon>Embryophyta</taxon>
        <taxon>Tracheophyta</taxon>
        <taxon>Spermatophyta</taxon>
        <taxon>Magnoliopsida</taxon>
        <taxon>eudicotyledons</taxon>
        <taxon>Gunneridae</taxon>
        <taxon>Pentapetalae</taxon>
        <taxon>asterids</taxon>
        <taxon>lamiids</taxon>
        <taxon>Boraginales</taxon>
        <taxon>Boraginaceae</taxon>
        <taxon>Boraginoideae</taxon>
        <taxon>Lithospermeae</taxon>
        <taxon>Lithospermum</taxon>
    </lineage>
</organism>
<dbReference type="EMBL" id="BAABME010002124">
    <property type="protein sequence ID" value="GAA0153156.1"/>
    <property type="molecule type" value="Genomic_DNA"/>
</dbReference>
<reference evidence="10 11" key="1">
    <citation type="submission" date="2024-01" db="EMBL/GenBank/DDBJ databases">
        <title>The complete chloroplast genome sequence of Lithospermum erythrorhizon: insights into the phylogenetic relationship among Boraginaceae species and the maternal lineages of purple gromwells.</title>
        <authorList>
            <person name="Okada T."/>
            <person name="Watanabe K."/>
        </authorList>
    </citation>
    <scope>NUCLEOTIDE SEQUENCE [LARGE SCALE GENOMIC DNA]</scope>
</reference>
<evidence type="ECO:0000256" key="4">
    <source>
        <dbReference type="ARBA" id="ARBA00016175"/>
    </source>
</evidence>
<keyword evidence="5" id="KW-0158">Chromosome</keyword>
<keyword evidence="11" id="KW-1185">Reference proteome</keyword>
<dbReference type="InterPro" id="IPR028262">
    <property type="entry name" value="CTC1_plant"/>
</dbReference>
<dbReference type="Pfam" id="PF15491">
    <property type="entry name" value="CTC1_2"/>
    <property type="match status" value="1"/>
</dbReference>
<evidence type="ECO:0000256" key="7">
    <source>
        <dbReference type="ARBA" id="ARBA00023125"/>
    </source>
</evidence>
<evidence type="ECO:0000256" key="8">
    <source>
        <dbReference type="ARBA" id="ARBA00023242"/>
    </source>
</evidence>
<dbReference type="PANTHER" id="PTHR14865">
    <property type="entry name" value="CST COMPLEX SUBUNIT CTC1"/>
    <property type="match status" value="1"/>
</dbReference>
<evidence type="ECO:0000313" key="11">
    <source>
        <dbReference type="Proteomes" id="UP001454036"/>
    </source>
</evidence>
<dbReference type="GO" id="GO:0003697">
    <property type="term" value="F:single-stranded DNA binding"/>
    <property type="evidence" value="ECO:0007669"/>
    <property type="project" value="TreeGrafter"/>
</dbReference>
<keyword evidence="7" id="KW-0238">DNA-binding</keyword>
<evidence type="ECO:0000256" key="9">
    <source>
        <dbReference type="SAM" id="MobiDB-lite"/>
    </source>
</evidence>
<evidence type="ECO:0000256" key="6">
    <source>
        <dbReference type="ARBA" id="ARBA00022895"/>
    </source>
</evidence>
<evidence type="ECO:0000256" key="1">
    <source>
        <dbReference type="ARBA" id="ARBA00004123"/>
    </source>
</evidence>
<dbReference type="GO" id="GO:0045740">
    <property type="term" value="P:positive regulation of DNA replication"/>
    <property type="evidence" value="ECO:0007669"/>
    <property type="project" value="TreeGrafter"/>
</dbReference>
<evidence type="ECO:0000256" key="5">
    <source>
        <dbReference type="ARBA" id="ARBA00022454"/>
    </source>
</evidence>
<evidence type="ECO:0000313" key="10">
    <source>
        <dbReference type="EMBL" id="GAA0153156.1"/>
    </source>
</evidence>
<evidence type="ECO:0000256" key="3">
    <source>
        <dbReference type="ARBA" id="ARBA00006332"/>
    </source>
</evidence>